<name>K6YTW2_9ALTE</name>
<organism evidence="1 2">
    <name type="scientific">Paraglaciecola arctica BSs20135</name>
    <dbReference type="NCBI Taxonomy" id="493475"/>
    <lineage>
        <taxon>Bacteria</taxon>
        <taxon>Pseudomonadati</taxon>
        <taxon>Pseudomonadota</taxon>
        <taxon>Gammaproteobacteria</taxon>
        <taxon>Alteromonadales</taxon>
        <taxon>Alteromonadaceae</taxon>
        <taxon>Paraglaciecola</taxon>
    </lineage>
</organism>
<evidence type="ECO:0000313" key="2">
    <source>
        <dbReference type="Proteomes" id="UP000006327"/>
    </source>
</evidence>
<sequence>MSYSVVVEDDHIYVKYSGVVDGLDIVRITGDETYINGLRRLHKVIHDFSFCDEVSLGSEDMQEIAFMTNMESNFTENALVVLIPRTNEGLARAAVFRQSIKSPDWTILTVQNHAEALTKI</sequence>
<dbReference type="RefSeq" id="WP_007621767.1">
    <property type="nucleotide sequence ID" value="NZ_BAEO01000047.1"/>
</dbReference>
<proteinExistence type="predicted"/>
<comment type="caution">
    <text evidence="1">The sequence shown here is derived from an EMBL/GenBank/DDBJ whole genome shotgun (WGS) entry which is preliminary data.</text>
</comment>
<evidence type="ECO:0000313" key="1">
    <source>
        <dbReference type="EMBL" id="GAC20153.1"/>
    </source>
</evidence>
<gene>
    <name evidence="1" type="ORF">GARC_3194</name>
</gene>
<dbReference type="Proteomes" id="UP000006327">
    <property type="component" value="Unassembled WGS sequence"/>
</dbReference>
<reference evidence="1 2" key="1">
    <citation type="journal article" date="2017" name="Antonie Van Leeuwenhoek">
        <title>Rhizobium rhizosphaerae sp. nov., a novel species isolated from rice rhizosphere.</title>
        <authorList>
            <person name="Zhao J.J."/>
            <person name="Zhang J."/>
            <person name="Zhang R.J."/>
            <person name="Zhang C.W."/>
            <person name="Yin H.Q."/>
            <person name="Zhang X.X."/>
        </authorList>
    </citation>
    <scope>NUCLEOTIDE SEQUENCE [LARGE SCALE GENOMIC DNA]</scope>
    <source>
        <strain evidence="1 2">BSs20135</strain>
    </source>
</reference>
<protein>
    <submittedName>
        <fullName evidence="1">Uncharacterized protein</fullName>
    </submittedName>
</protein>
<dbReference type="AlphaFoldDB" id="K6YTW2"/>
<dbReference type="EMBL" id="BAEO01000047">
    <property type="protein sequence ID" value="GAC20153.1"/>
    <property type="molecule type" value="Genomic_DNA"/>
</dbReference>
<dbReference type="OrthoDB" id="6387790at2"/>
<accession>K6YTW2</accession>
<keyword evidence="2" id="KW-1185">Reference proteome</keyword>